<sequence length="184" mass="20501">MYIIIAIIFFIERKIIPVIWAADSFDAGKRNQIPTPASDASWTPFLVRCESFIVHAIDRWYTRARVSLADWLVDRLRLGTGVVSACHVGLPNVHLDCAPVHWMPRGKLIIIIIIVVVVFGSGADSSVRFTVVASAGARLPMLLVILLAFDCWLLTPACCMLLLQPNETGETFRRRFGPESVAIR</sequence>
<organism evidence="3 4">
    <name type="scientific">Anopheles farauti</name>
    <dbReference type="NCBI Taxonomy" id="69004"/>
    <lineage>
        <taxon>Eukaryota</taxon>
        <taxon>Metazoa</taxon>
        <taxon>Ecdysozoa</taxon>
        <taxon>Arthropoda</taxon>
        <taxon>Hexapoda</taxon>
        <taxon>Insecta</taxon>
        <taxon>Pterygota</taxon>
        <taxon>Neoptera</taxon>
        <taxon>Endopterygota</taxon>
        <taxon>Diptera</taxon>
        <taxon>Nematocera</taxon>
        <taxon>Culicoidea</taxon>
        <taxon>Culicidae</taxon>
        <taxon>Anophelinae</taxon>
        <taxon>Anopheles</taxon>
    </lineage>
</organism>
<keyword evidence="1" id="KW-0472">Membrane</keyword>
<proteinExistence type="predicted"/>
<keyword evidence="4" id="KW-1185">Reference proteome</keyword>
<reference evidence="3" key="2">
    <citation type="submission" date="2020-05" db="UniProtKB">
        <authorList>
            <consortium name="EnsemblMetazoa"/>
        </authorList>
    </citation>
    <scope>IDENTIFICATION</scope>
    <source>
        <strain evidence="3">FAR1</strain>
    </source>
</reference>
<keyword evidence="1" id="KW-0812">Transmembrane</keyword>
<feature type="transmembrane region" description="Helical" evidence="1">
    <location>
        <begin position="108"/>
        <end position="127"/>
    </location>
</feature>
<dbReference type="AlphaFoldDB" id="A0A182QR61"/>
<feature type="chain" id="PRO_5008133261" description="G-protein coupled receptors family 1 profile domain-containing protein" evidence="2">
    <location>
        <begin position="22"/>
        <end position="184"/>
    </location>
</feature>
<keyword evidence="1" id="KW-1133">Transmembrane helix</keyword>
<keyword evidence="2" id="KW-0732">Signal</keyword>
<feature type="transmembrane region" description="Helical" evidence="1">
    <location>
        <begin position="139"/>
        <end position="163"/>
    </location>
</feature>
<evidence type="ECO:0008006" key="5">
    <source>
        <dbReference type="Google" id="ProtNLM"/>
    </source>
</evidence>
<evidence type="ECO:0000313" key="4">
    <source>
        <dbReference type="Proteomes" id="UP000075886"/>
    </source>
</evidence>
<dbReference type="VEuPathDB" id="VectorBase:AFAF015226"/>
<name>A0A182QR61_9DIPT</name>
<evidence type="ECO:0000256" key="1">
    <source>
        <dbReference type="SAM" id="Phobius"/>
    </source>
</evidence>
<reference evidence="4" key="1">
    <citation type="submission" date="2014-01" db="EMBL/GenBank/DDBJ databases">
        <title>The Genome Sequence of Anopheles farauti FAR1 (V2).</title>
        <authorList>
            <consortium name="The Broad Institute Genomics Platform"/>
            <person name="Neafsey D.E."/>
            <person name="Besansky N."/>
            <person name="Howell P."/>
            <person name="Walton C."/>
            <person name="Young S.K."/>
            <person name="Zeng Q."/>
            <person name="Gargeya S."/>
            <person name="Fitzgerald M."/>
            <person name="Haas B."/>
            <person name="Abouelleil A."/>
            <person name="Allen A.W."/>
            <person name="Alvarado L."/>
            <person name="Arachchi H.M."/>
            <person name="Berlin A.M."/>
            <person name="Chapman S.B."/>
            <person name="Gainer-Dewar J."/>
            <person name="Goldberg J."/>
            <person name="Griggs A."/>
            <person name="Gujja S."/>
            <person name="Hansen M."/>
            <person name="Howarth C."/>
            <person name="Imamovic A."/>
            <person name="Ireland A."/>
            <person name="Larimer J."/>
            <person name="McCowan C."/>
            <person name="Murphy C."/>
            <person name="Pearson M."/>
            <person name="Poon T.W."/>
            <person name="Priest M."/>
            <person name="Roberts A."/>
            <person name="Saif S."/>
            <person name="Shea T."/>
            <person name="Sisk P."/>
            <person name="Sykes S."/>
            <person name="Wortman J."/>
            <person name="Nusbaum C."/>
            <person name="Birren B."/>
        </authorList>
    </citation>
    <scope>NUCLEOTIDE SEQUENCE [LARGE SCALE GENOMIC DNA]</scope>
    <source>
        <strain evidence="4">FAR1</strain>
    </source>
</reference>
<dbReference type="EMBL" id="AXCN02000877">
    <property type="status" value="NOT_ANNOTATED_CDS"/>
    <property type="molecule type" value="Genomic_DNA"/>
</dbReference>
<feature type="signal peptide" evidence="2">
    <location>
        <begin position="1"/>
        <end position="21"/>
    </location>
</feature>
<protein>
    <recommendedName>
        <fullName evidence="5">G-protein coupled receptors family 1 profile domain-containing protein</fullName>
    </recommendedName>
</protein>
<accession>A0A182QR61</accession>
<evidence type="ECO:0000256" key="2">
    <source>
        <dbReference type="SAM" id="SignalP"/>
    </source>
</evidence>
<dbReference type="Proteomes" id="UP000075886">
    <property type="component" value="Unassembled WGS sequence"/>
</dbReference>
<evidence type="ECO:0000313" key="3">
    <source>
        <dbReference type="EnsemblMetazoa" id="AFAF015226-PA"/>
    </source>
</evidence>
<dbReference type="EnsemblMetazoa" id="AFAF015226-RA">
    <property type="protein sequence ID" value="AFAF015226-PA"/>
    <property type="gene ID" value="AFAF015226"/>
</dbReference>
<dbReference type="EMBL" id="AXCN02000876">
    <property type="status" value="NOT_ANNOTATED_CDS"/>
    <property type="molecule type" value="Genomic_DNA"/>
</dbReference>